<dbReference type="CDD" id="cd18807">
    <property type="entry name" value="SF1_C_UvrD"/>
    <property type="match status" value="1"/>
</dbReference>
<evidence type="ECO:0000256" key="4">
    <source>
        <dbReference type="ARBA" id="ARBA00022806"/>
    </source>
</evidence>
<keyword evidence="2 11" id="KW-0547">Nucleotide-binding</keyword>
<feature type="compositionally biased region" description="Low complexity" evidence="13">
    <location>
        <begin position="693"/>
        <end position="708"/>
    </location>
</feature>
<evidence type="ECO:0000313" key="16">
    <source>
        <dbReference type="EMBL" id="MCR8633724.1"/>
    </source>
</evidence>
<dbReference type="Proteomes" id="UP001300012">
    <property type="component" value="Unassembled WGS sequence"/>
</dbReference>
<keyword evidence="17" id="KW-1185">Reference proteome</keyword>
<keyword evidence="4 11" id="KW-0347">Helicase</keyword>
<reference evidence="16 17" key="1">
    <citation type="submission" date="2022-08" db="EMBL/GenBank/DDBJ databases">
        <title>Paenibacillus endoradicis sp. nov., Paenibacillus radicibacter sp. nov and Paenibacillus pararadicis sp. nov., three cold-adapted plant growth-promoting bacteria isolated from root of Larix gmelinii in Great Khingan.</title>
        <authorList>
            <person name="Xue H."/>
        </authorList>
    </citation>
    <scope>NUCLEOTIDE SEQUENCE [LARGE SCALE GENOMIC DNA]</scope>
    <source>
        <strain evidence="16 17">N5-1-1-5</strain>
    </source>
</reference>
<dbReference type="Pfam" id="PF00580">
    <property type="entry name" value="UvrD-helicase"/>
    <property type="match status" value="1"/>
</dbReference>
<dbReference type="Gene3D" id="3.40.50.300">
    <property type="entry name" value="P-loop containing nucleotide triphosphate hydrolases"/>
    <property type="match status" value="2"/>
</dbReference>
<dbReference type="Pfam" id="PF13361">
    <property type="entry name" value="UvrD_C"/>
    <property type="match status" value="1"/>
</dbReference>
<evidence type="ECO:0000256" key="6">
    <source>
        <dbReference type="ARBA" id="ARBA00023125"/>
    </source>
</evidence>
<evidence type="ECO:0000259" key="15">
    <source>
        <dbReference type="PROSITE" id="PS51217"/>
    </source>
</evidence>
<keyword evidence="6" id="KW-0238">DNA-binding</keyword>
<keyword evidence="3 11" id="KW-0378">Hydrolase</keyword>
<comment type="catalytic activity">
    <reaction evidence="8">
        <text>Couples ATP hydrolysis with the unwinding of duplex DNA by translocating in the 3'-5' direction.</text>
        <dbReference type="EC" id="5.6.2.4"/>
    </reaction>
</comment>
<feature type="coiled-coil region" evidence="12">
    <location>
        <begin position="533"/>
        <end position="560"/>
    </location>
</feature>
<dbReference type="EC" id="5.6.2.4" evidence="9"/>
<evidence type="ECO:0000256" key="1">
    <source>
        <dbReference type="ARBA" id="ARBA00009922"/>
    </source>
</evidence>
<dbReference type="SUPFAM" id="SSF52540">
    <property type="entry name" value="P-loop containing nucleoside triphosphate hydrolases"/>
    <property type="match status" value="1"/>
</dbReference>
<evidence type="ECO:0000313" key="17">
    <source>
        <dbReference type="Proteomes" id="UP001300012"/>
    </source>
</evidence>
<gene>
    <name evidence="16" type="ORF">NV381_21295</name>
</gene>
<comment type="similarity">
    <text evidence="1">Belongs to the helicase family. UvrD subfamily.</text>
</comment>
<dbReference type="Pfam" id="PF14169">
    <property type="entry name" value="YdjO"/>
    <property type="match status" value="1"/>
</dbReference>
<organism evidence="16 17">
    <name type="scientific">Paenibacillus radicis</name>
    <name type="common">ex Xue et al. 2023</name>
    <dbReference type="NCBI Taxonomy" id="2972489"/>
    <lineage>
        <taxon>Bacteria</taxon>
        <taxon>Bacillati</taxon>
        <taxon>Bacillota</taxon>
        <taxon>Bacilli</taxon>
        <taxon>Bacillales</taxon>
        <taxon>Paenibacillaceae</taxon>
        <taxon>Paenibacillus</taxon>
    </lineage>
</organism>
<name>A0ABT1YKK6_9BACL</name>
<sequence length="772" mass="87919">MSEPQFHKVPLGAGSKTIPYAPMAELTTSTEIVTDDDSDAFFFRDLEMQGIRLNAPQIQAVRHFNGPLLTLAGAGSGKTTVLVCRAAYLVAVHRVDPRSLLLVTFSKKAAEEMKERISSMPGLNNQLAATIQARTFHSFCLQIIRTHGFDQEIITNTRYQQISVKRILLEMGLQETYQPEVLLSLLSSYKMQMIELSELPDSTAEEKELKQIFLRYEEWKKASHQIDFDDILLNCYHLLKQKPAALRSLQQRFTYISVDEFQDTNLVQYELIKMVGSTHENLMIVGDDDQTIYSFNGARHEFILQFDQRFPTAKTVTLDINYRSTPSIVGLGNAVIRHNKERKKKTLRATKHSEAAPPQYIRPSNSDEEAEWILSHLLRQVNESIRGYGDAAILYRSASNSRAIIEQFILHNIPFIDYGDKESFYEQWMVKPVIDHLSLALNRRSFEAIEGILGTLYINRDQGIRIIQDQEAIQAKKWPLIHLLGLPQLKDFQKEKIKERIKLIKSLASLKPLNAIQLIRRDFYDSFLETNKQNKVTHQKELLKETLDELESSAKRFDTLESFLSFVQEVVEKRRDMKQQKSDNPTHKVSLMTIHKSKGLEFPVVYLIGACEGNMPHSSALDVKQMKDVFPRENSRNKEAAALEEERRLAYVAITRAKDDLIISSPAYYRGKKADPSRFLLSAFPKPKMDANSPSSTSRTTTTTRKSTLGGPIVPARDTPTGIIEAWICTSSRCKTWQRITSSTDAKLSTKSCPLCKSSMTKGSKDLSVRNE</sequence>
<evidence type="ECO:0000256" key="7">
    <source>
        <dbReference type="ARBA" id="ARBA00023235"/>
    </source>
</evidence>
<evidence type="ECO:0000256" key="10">
    <source>
        <dbReference type="ARBA" id="ARBA00048988"/>
    </source>
</evidence>
<dbReference type="Gene3D" id="1.10.10.160">
    <property type="match status" value="1"/>
</dbReference>
<dbReference type="InterPro" id="IPR027417">
    <property type="entry name" value="P-loop_NTPase"/>
</dbReference>
<evidence type="ECO:0000259" key="14">
    <source>
        <dbReference type="PROSITE" id="PS51198"/>
    </source>
</evidence>
<dbReference type="GO" id="GO:0008854">
    <property type="term" value="F:exodeoxyribonuclease V activity"/>
    <property type="evidence" value="ECO:0007669"/>
    <property type="project" value="UniProtKB-EC"/>
</dbReference>
<evidence type="ECO:0000256" key="9">
    <source>
        <dbReference type="ARBA" id="ARBA00034808"/>
    </source>
</evidence>
<dbReference type="PANTHER" id="PTHR11070">
    <property type="entry name" value="UVRD / RECB / PCRA DNA HELICASE FAMILY MEMBER"/>
    <property type="match status" value="1"/>
</dbReference>
<dbReference type="PROSITE" id="PS51198">
    <property type="entry name" value="UVRD_HELICASE_ATP_BIND"/>
    <property type="match status" value="1"/>
</dbReference>
<dbReference type="InterPro" id="IPR014017">
    <property type="entry name" value="DNA_helicase_UvrD-like_C"/>
</dbReference>
<dbReference type="InterPro" id="IPR013986">
    <property type="entry name" value="DExx_box_DNA_helicase_dom_sf"/>
</dbReference>
<keyword evidence="7" id="KW-0413">Isomerase</keyword>
<comment type="caution">
    <text evidence="16">The sequence shown here is derived from an EMBL/GenBank/DDBJ whole genome shotgun (WGS) entry which is preliminary data.</text>
</comment>
<evidence type="ECO:0000256" key="11">
    <source>
        <dbReference type="PROSITE-ProRule" id="PRU00560"/>
    </source>
</evidence>
<feature type="domain" description="UvrD-like helicase ATP-binding" evidence="14">
    <location>
        <begin position="51"/>
        <end position="325"/>
    </location>
</feature>
<proteinExistence type="inferred from homology"/>
<dbReference type="RefSeq" id="WP_258215296.1">
    <property type="nucleotide sequence ID" value="NZ_JANQBD010000016.1"/>
</dbReference>
<feature type="domain" description="UvrD-like helicase C-terminal" evidence="15">
    <location>
        <begin position="326"/>
        <end position="599"/>
    </location>
</feature>
<feature type="region of interest" description="Disordered" evidence="13">
    <location>
        <begin position="685"/>
        <end position="715"/>
    </location>
</feature>
<dbReference type="InterPro" id="IPR014016">
    <property type="entry name" value="UvrD-like_ATP-bd"/>
</dbReference>
<feature type="binding site" evidence="11">
    <location>
        <begin position="72"/>
        <end position="79"/>
    </location>
    <ligand>
        <name>ATP</name>
        <dbReference type="ChEBI" id="CHEBI:30616"/>
    </ligand>
</feature>
<keyword evidence="5 11" id="KW-0067">ATP-binding</keyword>
<keyword evidence="12" id="KW-0175">Coiled coil</keyword>
<evidence type="ECO:0000256" key="5">
    <source>
        <dbReference type="ARBA" id="ARBA00022840"/>
    </source>
</evidence>
<dbReference type="PANTHER" id="PTHR11070:SF2">
    <property type="entry name" value="ATP-DEPENDENT DNA HELICASE SRS2"/>
    <property type="match status" value="1"/>
</dbReference>
<evidence type="ECO:0000256" key="8">
    <source>
        <dbReference type="ARBA" id="ARBA00034617"/>
    </source>
</evidence>
<comment type="catalytic activity">
    <reaction evidence="10">
        <text>ATP + H2O = ADP + phosphate + H(+)</text>
        <dbReference type="Rhea" id="RHEA:13065"/>
        <dbReference type="ChEBI" id="CHEBI:15377"/>
        <dbReference type="ChEBI" id="CHEBI:15378"/>
        <dbReference type="ChEBI" id="CHEBI:30616"/>
        <dbReference type="ChEBI" id="CHEBI:43474"/>
        <dbReference type="ChEBI" id="CHEBI:456216"/>
        <dbReference type="EC" id="5.6.2.4"/>
    </reaction>
</comment>
<evidence type="ECO:0000256" key="13">
    <source>
        <dbReference type="SAM" id="MobiDB-lite"/>
    </source>
</evidence>
<dbReference type="InterPro" id="IPR000212">
    <property type="entry name" value="DNA_helicase_UvrD/REP"/>
</dbReference>
<dbReference type="Gene3D" id="1.10.486.10">
    <property type="entry name" value="PCRA, domain 4"/>
    <property type="match status" value="1"/>
</dbReference>
<dbReference type="EMBL" id="JANQBD010000016">
    <property type="protein sequence ID" value="MCR8633724.1"/>
    <property type="molecule type" value="Genomic_DNA"/>
</dbReference>
<evidence type="ECO:0000256" key="2">
    <source>
        <dbReference type="ARBA" id="ARBA00022741"/>
    </source>
</evidence>
<evidence type="ECO:0000256" key="12">
    <source>
        <dbReference type="SAM" id="Coils"/>
    </source>
</evidence>
<accession>A0ABT1YKK6</accession>
<protein>
    <recommendedName>
        <fullName evidence="9">DNA 3'-5' helicase</fullName>
        <ecNumber evidence="9">5.6.2.4</ecNumber>
    </recommendedName>
</protein>
<dbReference type="CDD" id="cd17932">
    <property type="entry name" value="DEXQc_UvrD"/>
    <property type="match status" value="1"/>
</dbReference>
<dbReference type="InterPro" id="IPR025916">
    <property type="entry name" value="YdjO"/>
</dbReference>
<evidence type="ECO:0000256" key="3">
    <source>
        <dbReference type="ARBA" id="ARBA00022801"/>
    </source>
</evidence>
<dbReference type="PROSITE" id="PS51217">
    <property type="entry name" value="UVRD_HELICASE_CTER"/>
    <property type="match status" value="1"/>
</dbReference>